<dbReference type="Gene3D" id="3.20.20.80">
    <property type="entry name" value="Glycosidases"/>
    <property type="match status" value="1"/>
</dbReference>
<dbReference type="AlphaFoldDB" id="A0A066WPY5"/>
<keyword evidence="5 10" id="KW-0378">Hydrolase</keyword>
<dbReference type="InterPro" id="IPR050386">
    <property type="entry name" value="Glycosyl_hydrolase_5"/>
</dbReference>
<dbReference type="InterPro" id="IPR001547">
    <property type="entry name" value="Glyco_hydro_5"/>
</dbReference>
<feature type="compositionally biased region" description="Polar residues" evidence="11">
    <location>
        <begin position="1"/>
        <end position="10"/>
    </location>
</feature>
<comment type="subcellular location">
    <subcellularLocation>
        <location evidence="1">Secreted</location>
    </subcellularLocation>
</comment>
<dbReference type="EMBL" id="JMSN01000007">
    <property type="protein sequence ID" value="KDN52690.1"/>
    <property type="molecule type" value="Genomic_DNA"/>
</dbReference>
<keyword evidence="12" id="KW-1133">Transmembrane helix</keyword>
<keyword evidence="6 10" id="KW-0326">Glycosidase</keyword>
<feature type="compositionally biased region" description="Gly residues" evidence="11">
    <location>
        <begin position="205"/>
        <end position="216"/>
    </location>
</feature>
<dbReference type="GO" id="GO:0004338">
    <property type="term" value="F:glucan exo-1,3-beta-glucosidase activity"/>
    <property type="evidence" value="ECO:0007669"/>
    <property type="project" value="UniProtKB-EC"/>
</dbReference>
<protein>
    <recommendedName>
        <fullName evidence="9">glucan 1,3-beta-glucosidase</fullName>
        <ecNumber evidence="9">3.2.1.58</ecNumber>
    </recommendedName>
</protein>
<feature type="region of interest" description="Disordered" evidence="11">
    <location>
        <begin position="189"/>
        <end position="229"/>
    </location>
</feature>
<comment type="caution">
    <text evidence="14">The sequence shown here is derived from an EMBL/GenBank/DDBJ whole genome shotgun (WGS) entry which is preliminary data.</text>
</comment>
<organism evidence="14 15">
    <name type="scientific">Tilletiaria anomala (strain ATCC 24038 / CBS 436.72 / UBC 951)</name>
    <dbReference type="NCBI Taxonomy" id="1037660"/>
    <lineage>
        <taxon>Eukaryota</taxon>
        <taxon>Fungi</taxon>
        <taxon>Dikarya</taxon>
        <taxon>Basidiomycota</taxon>
        <taxon>Ustilaginomycotina</taxon>
        <taxon>Exobasidiomycetes</taxon>
        <taxon>Georgefischeriales</taxon>
        <taxon>Tilletiariaceae</taxon>
        <taxon>Tilletiaria</taxon>
    </lineage>
</organism>
<sequence>MSYADRSQTPEPGLYPHSPGSATPQYRYSTAADSYSPSDAENEKLFGGAAAAGGAKRPVSTLMQQLNLDDSAQPGYIPVATGTPTAPNFSISEDKSSSEMYEQGRGRFSESYPYAQQQYRDAPTQDSGYGVLEQSSSSPKAGAGRSGFAGFIRRKPVFLSLIALLILAAAGVGLGVGLTKGLANKKATTGVTGLADSDGKTSPGGSSGSGHNGGSSGSTAPKLDSSGNDPSNIKPFAPWNYSDPQAKVIGVSLGGWLVLERWMYEDWFTANAGNDALDEWSFVANTGKNAANLLEQHWSTWVNESDFDTLLSVGVNHIRIPLGFWTMIPTTGGEPYINTTQLDHLEQVLGWMYKRNMRALIDMHAMPGSQNGDQSSGHVSTPGWFSQDNQARSDTVIDNLISWVNASPYKSVVSSIAPVNEPCGPGQATSDRLSTYQSFLGRTYPKIKKAGFATWFHHGFVQNPSSYWNEYASTLDPAWAVINDNPYPGYFPAVNDQSTINNRVCNNIQGWASFPIPAVMTEWSLASGIHDADWNRQYFATQASGYAWSAGSIFWNLRMQNSSNPVQAAPSAVQYQYSMIDLINNGIIPKINQGQSALDYLRALPNPACGSIKLSKW</sequence>
<dbReference type="RefSeq" id="XP_013245529.1">
    <property type="nucleotide sequence ID" value="XM_013390075.1"/>
</dbReference>
<keyword evidence="15" id="KW-1185">Reference proteome</keyword>
<dbReference type="HOGENOM" id="CLU_014563_1_0_1"/>
<dbReference type="SUPFAM" id="SSF51445">
    <property type="entry name" value="(Trans)glycosidases"/>
    <property type="match status" value="1"/>
</dbReference>
<dbReference type="GeneID" id="25261744"/>
<dbReference type="EC" id="3.2.1.58" evidence="9"/>
<gene>
    <name evidence="14" type="ORF">K437DRAFT_161792</name>
</gene>
<dbReference type="OrthoDB" id="62120at2759"/>
<dbReference type="GO" id="GO:0009251">
    <property type="term" value="P:glucan catabolic process"/>
    <property type="evidence" value="ECO:0007669"/>
    <property type="project" value="TreeGrafter"/>
</dbReference>
<evidence type="ECO:0000256" key="8">
    <source>
        <dbReference type="ARBA" id="ARBA00036824"/>
    </source>
</evidence>
<feature type="region of interest" description="Disordered" evidence="11">
    <location>
        <begin position="119"/>
        <end position="145"/>
    </location>
</feature>
<dbReference type="GO" id="GO:0071555">
    <property type="term" value="P:cell wall organization"/>
    <property type="evidence" value="ECO:0007669"/>
    <property type="project" value="UniProtKB-KW"/>
</dbReference>
<feature type="compositionally biased region" description="Polar residues" evidence="11">
    <location>
        <begin position="119"/>
        <end position="139"/>
    </location>
</feature>
<accession>A0A066WPY5</accession>
<evidence type="ECO:0000256" key="6">
    <source>
        <dbReference type="ARBA" id="ARBA00023295"/>
    </source>
</evidence>
<evidence type="ECO:0000256" key="9">
    <source>
        <dbReference type="ARBA" id="ARBA00038929"/>
    </source>
</evidence>
<keyword evidence="12" id="KW-0812">Transmembrane</keyword>
<evidence type="ECO:0000256" key="5">
    <source>
        <dbReference type="ARBA" id="ARBA00022801"/>
    </source>
</evidence>
<dbReference type="InParanoid" id="A0A066WPY5"/>
<keyword evidence="12" id="KW-0472">Membrane</keyword>
<dbReference type="OMA" id="HPYPGNF"/>
<reference evidence="14 15" key="1">
    <citation type="submission" date="2014-05" db="EMBL/GenBank/DDBJ databases">
        <title>Draft genome sequence of a rare smut relative, Tilletiaria anomala UBC 951.</title>
        <authorList>
            <consortium name="DOE Joint Genome Institute"/>
            <person name="Toome M."/>
            <person name="Kuo A."/>
            <person name="Henrissat B."/>
            <person name="Lipzen A."/>
            <person name="Tritt A."/>
            <person name="Yoshinaga Y."/>
            <person name="Zane M."/>
            <person name="Barry K."/>
            <person name="Grigoriev I.V."/>
            <person name="Spatafora J.W."/>
            <person name="Aimea M.C."/>
        </authorList>
    </citation>
    <scope>NUCLEOTIDE SEQUENCE [LARGE SCALE GENOMIC DNA]</scope>
    <source>
        <strain evidence="14 15">UBC 951</strain>
    </source>
</reference>
<evidence type="ECO:0000256" key="2">
    <source>
        <dbReference type="ARBA" id="ARBA00005641"/>
    </source>
</evidence>
<dbReference type="PANTHER" id="PTHR31297:SF1">
    <property type="entry name" value="GLUCAN 1,3-BETA-GLUCOSIDASE I_II-RELATED"/>
    <property type="match status" value="1"/>
</dbReference>
<evidence type="ECO:0000256" key="1">
    <source>
        <dbReference type="ARBA" id="ARBA00004613"/>
    </source>
</evidence>
<evidence type="ECO:0000313" key="15">
    <source>
        <dbReference type="Proteomes" id="UP000027361"/>
    </source>
</evidence>
<comment type="similarity">
    <text evidence="2 10">Belongs to the glycosyl hydrolase 5 (cellulase A) family.</text>
</comment>
<keyword evidence="4" id="KW-0732">Signal</keyword>
<dbReference type="InterPro" id="IPR017853">
    <property type="entry name" value="GH"/>
</dbReference>
<keyword evidence="3" id="KW-0964">Secreted</keyword>
<evidence type="ECO:0000256" key="3">
    <source>
        <dbReference type="ARBA" id="ARBA00022525"/>
    </source>
</evidence>
<evidence type="ECO:0000256" key="11">
    <source>
        <dbReference type="SAM" id="MobiDB-lite"/>
    </source>
</evidence>
<evidence type="ECO:0000256" key="4">
    <source>
        <dbReference type="ARBA" id="ARBA00022729"/>
    </source>
</evidence>
<keyword evidence="7" id="KW-0961">Cell wall biogenesis/degradation</keyword>
<evidence type="ECO:0000256" key="7">
    <source>
        <dbReference type="ARBA" id="ARBA00023316"/>
    </source>
</evidence>
<dbReference type="STRING" id="1037660.A0A066WPY5"/>
<dbReference type="GO" id="GO:0005576">
    <property type="term" value="C:extracellular region"/>
    <property type="evidence" value="ECO:0007669"/>
    <property type="project" value="UniProtKB-SubCell"/>
</dbReference>
<feature type="compositionally biased region" description="Polar residues" evidence="11">
    <location>
        <begin position="20"/>
        <end position="39"/>
    </location>
</feature>
<evidence type="ECO:0000256" key="10">
    <source>
        <dbReference type="RuleBase" id="RU361153"/>
    </source>
</evidence>
<comment type="catalytic activity">
    <reaction evidence="8">
        <text>Successive hydrolysis of beta-D-glucose units from the non-reducing ends of (1-&gt;3)-beta-D-glucans, releasing alpha-glucose.</text>
        <dbReference type="EC" id="3.2.1.58"/>
    </reaction>
</comment>
<proteinExistence type="inferred from homology"/>
<feature type="transmembrane region" description="Helical" evidence="12">
    <location>
        <begin position="157"/>
        <end position="178"/>
    </location>
</feature>
<dbReference type="Proteomes" id="UP000027361">
    <property type="component" value="Unassembled WGS sequence"/>
</dbReference>
<evidence type="ECO:0000313" key="14">
    <source>
        <dbReference type="EMBL" id="KDN52690.1"/>
    </source>
</evidence>
<feature type="region of interest" description="Disordered" evidence="11">
    <location>
        <begin position="1"/>
        <end position="41"/>
    </location>
</feature>
<dbReference type="PANTHER" id="PTHR31297">
    <property type="entry name" value="GLUCAN ENDO-1,6-BETA-GLUCOSIDASE B"/>
    <property type="match status" value="1"/>
</dbReference>
<feature type="domain" description="Glycoside hydrolase family 5" evidence="13">
    <location>
        <begin position="294"/>
        <end position="452"/>
    </location>
</feature>
<name>A0A066WPY5_TILAU</name>
<dbReference type="GO" id="GO:0009986">
    <property type="term" value="C:cell surface"/>
    <property type="evidence" value="ECO:0007669"/>
    <property type="project" value="TreeGrafter"/>
</dbReference>
<dbReference type="Pfam" id="PF00150">
    <property type="entry name" value="Cellulase"/>
    <property type="match status" value="1"/>
</dbReference>
<evidence type="ECO:0000256" key="12">
    <source>
        <dbReference type="SAM" id="Phobius"/>
    </source>
</evidence>
<evidence type="ECO:0000259" key="13">
    <source>
        <dbReference type="Pfam" id="PF00150"/>
    </source>
</evidence>